<dbReference type="Proteomes" id="UP000790709">
    <property type="component" value="Unassembled WGS sequence"/>
</dbReference>
<protein>
    <submittedName>
        <fullName evidence="1">Uncharacterized protein</fullName>
    </submittedName>
</protein>
<organism evidence="1 2">
    <name type="scientific">Leucogyrophana mollusca</name>
    <dbReference type="NCBI Taxonomy" id="85980"/>
    <lineage>
        <taxon>Eukaryota</taxon>
        <taxon>Fungi</taxon>
        <taxon>Dikarya</taxon>
        <taxon>Basidiomycota</taxon>
        <taxon>Agaricomycotina</taxon>
        <taxon>Agaricomycetes</taxon>
        <taxon>Agaricomycetidae</taxon>
        <taxon>Boletales</taxon>
        <taxon>Boletales incertae sedis</taxon>
        <taxon>Leucogyrophana</taxon>
    </lineage>
</organism>
<reference evidence="1" key="1">
    <citation type="journal article" date="2021" name="New Phytol.">
        <title>Evolutionary innovations through gain and loss of genes in the ectomycorrhizal Boletales.</title>
        <authorList>
            <person name="Wu G."/>
            <person name="Miyauchi S."/>
            <person name="Morin E."/>
            <person name="Kuo A."/>
            <person name="Drula E."/>
            <person name="Varga T."/>
            <person name="Kohler A."/>
            <person name="Feng B."/>
            <person name="Cao Y."/>
            <person name="Lipzen A."/>
            <person name="Daum C."/>
            <person name="Hundley H."/>
            <person name="Pangilinan J."/>
            <person name="Johnson J."/>
            <person name="Barry K."/>
            <person name="LaButti K."/>
            <person name="Ng V."/>
            <person name="Ahrendt S."/>
            <person name="Min B."/>
            <person name="Choi I.G."/>
            <person name="Park H."/>
            <person name="Plett J.M."/>
            <person name="Magnuson J."/>
            <person name="Spatafora J.W."/>
            <person name="Nagy L.G."/>
            <person name="Henrissat B."/>
            <person name="Grigoriev I.V."/>
            <person name="Yang Z.L."/>
            <person name="Xu J."/>
            <person name="Martin F.M."/>
        </authorList>
    </citation>
    <scope>NUCLEOTIDE SEQUENCE</scope>
    <source>
        <strain evidence="1">KUC20120723A-06</strain>
    </source>
</reference>
<name>A0ACB8B2N7_9AGAM</name>
<gene>
    <name evidence="1" type="ORF">BV22DRAFT_836746</name>
</gene>
<accession>A0ACB8B2N7</accession>
<evidence type="ECO:0000313" key="1">
    <source>
        <dbReference type="EMBL" id="KAH7919946.1"/>
    </source>
</evidence>
<evidence type="ECO:0000313" key="2">
    <source>
        <dbReference type="Proteomes" id="UP000790709"/>
    </source>
</evidence>
<dbReference type="EMBL" id="MU266617">
    <property type="protein sequence ID" value="KAH7919946.1"/>
    <property type="molecule type" value="Genomic_DNA"/>
</dbReference>
<proteinExistence type="predicted"/>
<keyword evidence="2" id="KW-1185">Reference proteome</keyword>
<comment type="caution">
    <text evidence="1">The sequence shown here is derived from an EMBL/GenBank/DDBJ whole genome shotgun (WGS) entry which is preliminary data.</text>
</comment>
<sequence length="137" mass="15487">MSTTMSQFALVSALNMIQRTRICQFVPCVIVVYDHLLTLDGEVEYIWTKPFSFATILYLLVRTRVLSILQCSLTLRIVKVRYVGDAMTILNAAAFLDLSPSPEVLSPNLIRIILHQCAHVRPELFPPSLAPLSTRRL</sequence>